<feature type="compositionally biased region" description="Low complexity" evidence="3">
    <location>
        <begin position="84"/>
        <end position="122"/>
    </location>
</feature>
<dbReference type="PANTHER" id="PTHR11638:SF18">
    <property type="entry name" value="HEAT SHOCK PROTEIN 104"/>
    <property type="match status" value="1"/>
</dbReference>
<dbReference type="AlphaFoldDB" id="A0A0N4ZDF6"/>
<feature type="compositionally biased region" description="Basic residues" evidence="3">
    <location>
        <begin position="125"/>
        <end position="134"/>
    </location>
</feature>
<feature type="compositionally biased region" description="Basic residues" evidence="3">
    <location>
        <begin position="278"/>
        <end position="289"/>
    </location>
</feature>
<evidence type="ECO:0000313" key="5">
    <source>
        <dbReference type="WBParaSite" id="PTRK_0000561900.1"/>
    </source>
</evidence>
<proteinExistence type="predicted"/>
<dbReference type="GO" id="GO:0016887">
    <property type="term" value="F:ATP hydrolysis activity"/>
    <property type="evidence" value="ECO:0007669"/>
    <property type="project" value="TreeGrafter"/>
</dbReference>
<feature type="compositionally biased region" description="Basic residues" evidence="3">
    <location>
        <begin position="175"/>
        <end position="194"/>
    </location>
</feature>
<keyword evidence="4" id="KW-1185">Reference proteome</keyword>
<dbReference type="GO" id="GO:0005737">
    <property type="term" value="C:cytoplasm"/>
    <property type="evidence" value="ECO:0007669"/>
    <property type="project" value="TreeGrafter"/>
</dbReference>
<feature type="compositionally biased region" description="Basic residues" evidence="3">
    <location>
        <begin position="158"/>
        <end position="168"/>
    </location>
</feature>
<evidence type="ECO:0000256" key="3">
    <source>
        <dbReference type="SAM" id="MobiDB-lite"/>
    </source>
</evidence>
<reference evidence="5" key="1">
    <citation type="submission" date="2017-02" db="UniProtKB">
        <authorList>
            <consortium name="WormBaseParasite"/>
        </authorList>
    </citation>
    <scope>IDENTIFICATION</scope>
</reference>
<feature type="compositionally biased region" description="Basic and acidic residues" evidence="3">
    <location>
        <begin position="59"/>
        <end position="76"/>
    </location>
</feature>
<name>A0A0N4ZDF6_PARTI</name>
<feature type="compositionally biased region" description="Basic residues" evidence="3">
    <location>
        <begin position="244"/>
        <end position="255"/>
    </location>
</feature>
<feature type="compositionally biased region" description="Basic and acidic residues" evidence="3">
    <location>
        <begin position="195"/>
        <end position="221"/>
    </location>
</feature>
<sequence length="297" mass="32980">MHTLVGAGKSDGAMDASNLLKPALARGELHCVGATTLEEYRKYVEKDAALGPSLPAGRIEFKSASRGETERHESRPLFRPRQTGRPVRPVAGVSPSPPAVRARAPAQGAVGGARRAGPQADRSGGRRCLRRRTGDRRPAEEAASGRGRLGPALSGRRSGARLQRRRRGRQEGGRRLRHHRTPAGRHRQGGRGRRRGAEIRRGHGQEARRSRGRNPQEQDRRQRGRRGQLRRPETLCPRPDRGGARRQARPRHRPRRGDPTHDPGAGPPDQEQPGADRRARRGQDRHRRGTGTTDRQW</sequence>
<dbReference type="Gene3D" id="3.40.50.300">
    <property type="entry name" value="P-loop containing nucleotide triphosphate hydrolases"/>
    <property type="match status" value="1"/>
</dbReference>
<organism evidence="4 5">
    <name type="scientific">Parastrongyloides trichosuri</name>
    <name type="common">Possum-specific nematode worm</name>
    <dbReference type="NCBI Taxonomy" id="131310"/>
    <lineage>
        <taxon>Eukaryota</taxon>
        <taxon>Metazoa</taxon>
        <taxon>Ecdysozoa</taxon>
        <taxon>Nematoda</taxon>
        <taxon>Chromadorea</taxon>
        <taxon>Rhabditida</taxon>
        <taxon>Tylenchina</taxon>
        <taxon>Panagrolaimomorpha</taxon>
        <taxon>Strongyloidoidea</taxon>
        <taxon>Strongyloididae</taxon>
        <taxon>Parastrongyloides</taxon>
    </lineage>
</organism>
<evidence type="ECO:0000313" key="4">
    <source>
        <dbReference type="Proteomes" id="UP000038045"/>
    </source>
</evidence>
<dbReference type="InterPro" id="IPR018368">
    <property type="entry name" value="ClpA/B_CS1"/>
</dbReference>
<dbReference type="WBParaSite" id="PTRK_0000561900.1">
    <property type="protein sequence ID" value="PTRK_0000561900.1"/>
    <property type="gene ID" value="PTRK_0000561900"/>
</dbReference>
<dbReference type="GO" id="GO:0034605">
    <property type="term" value="P:cellular response to heat"/>
    <property type="evidence" value="ECO:0007669"/>
    <property type="project" value="TreeGrafter"/>
</dbReference>
<keyword evidence="1" id="KW-0547">Nucleotide-binding</keyword>
<dbReference type="SUPFAM" id="SSF52540">
    <property type="entry name" value="P-loop containing nucleoside triphosphate hydrolases"/>
    <property type="match status" value="1"/>
</dbReference>
<feature type="compositionally biased region" description="Basic and acidic residues" evidence="3">
    <location>
        <begin position="230"/>
        <end position="243"/>
    </location>
</feature>
<feature type="region of interest" description="Disordered" evidence="3">
    <location>
        <begin position="48"/>
        <end position="297"/>
    </location>
</feature>
<dbReference type="PANTHER" id="PTHR11638">
    <property type="entry name" value="ATP-DEPENDENT CLP PROTEASE"/>
    <property type="match status" value="1"/>
</dbReference>
<accession>A0A0N4ZDF6</accession>
<protein>
    <submittedName>
        <fullName evidence="5">TSPc domain-containing protein</fullName>
    </submittedName>
</protein>
<keyword evidence="2" id="KW-0067">ATP-binding</keyword>
<dbReference type="PROSITE" id="PS00870">
    <property type="entry name" value="CLPAB_1"/>
    <property type="match status" value="1"/>
</dbReference>
<dbReference type="GO" id="GO:0005524">
    <property type="term" value="F:ATP binding"/>
    <property type="evidence" value="ECO:0007669"/>
    <property type="project" value="UniProtKB-KW"/>
</dbReference>
<dbReference type="Proteomes" id="UP000038045">
    <property type="component" value="Unplaced"/>
</dbReference>
<evidence type="ECO:0000256" key="1">
    <source>
        <dbReference type="ARBA" id="ARBA00022741"/>
    </source>
</evidence>
<evidence type="ECO:0000256" key="2">
    <source>
        <dbReference type="ARBA" id="ARBA00022840"/>
    </source>
</evidence>
<dbReference type="InterPro" id="IPR050130">
    <property type="entry name" value="ClpA_ClpB"/>
</dbReference>
<dbReference type="STRING" id="131310.A0A0N4ZDF6"/>
<dbReference type="InterPro" id="IPR027417">
    <property type="entry name" value="P-loop_NTPase"/>
</dbReference>